<evidence type="ECO:0000259" key="3">
    <source>
        <dbReference type="Pfam" id="PF16344"/>
    </source>
</evidence>
<evidence type="ECO:0000313" key="4">
    <source>
        <dbReference type="EMBL" id="MFD2556665.1"/>
    </source>
</evidence>
<evidence type="ECO:0000313" key="5">
    <source>
        <dbReference type="Proteomes" id="UP001597440"/>
    </source>
</evidence>
<comment type="caution">
    <text evidence="4">The sequence shown here is derived from an EMBL/GenBank/DDBJ whole genome shotgun (WGS) entry which is preliminary data.</text>
</comment>
<keyword evidence="1" id="KW-0472">Membrane</keyword>
<dbReference type="Pfam" id="PF16344">
    <property type="entry name" value="FecR_C"/>
    <property type="match status" value="1"/>
</dbReference>
<keyword evidence="1" id="KW-0812">Transmembrane</keyword>
<reference evidence="5" key="1">
    <citation type="journal article" date="2019" name="Int. J. Syst. Evol. Microbiol.">
        <title>The Global Catalogue of Microorganisms (GCM) 10K type strain sequencing project: providing services to taxonomists for standard genome sequencing and annotation.</title>
        <authorList>
            <consortium name="The Broad Institute Genomics Platform"/>
            <consortium name="The Broad Institute Genome Sequencing Center for Infectious Disease"/>
            <person name="Wu L."/>
            <person name="Ma J."/>
        </authorList>
    </citation>
    <scope>NUCLEOTIDE SEQUENCE [LARGE SCALE GENOMIC DNA]</scope>
    <source>
        <strain evidence="5">KCTC 52298</strain>
    </source>
</reference>
<evidence type="ECO:0000259" key="2">
    <source>
        <dbReference type="Pfam" id="PF04773"/>
    </source>
</evidence>
<dbReference type="PANTHER" id="PTHR30273:SF2">
    <property type="entry name" value="PROTEIN FECR"/>
    <property type="match status" value="1"/>
</dbReference>
<dbReference type="EMBL" id="JBHULD010000025">
    <property type="protein sequence ID" value="MFD2556665.1"/>
    <property type="molecule type" value="Genomic_DNA"/>
</dbReference>
<dbReference type="PANTHER" id="PTHR30273">
    <property type="entry name" value="PERIPLASMIC SIGNAL SENSOR AND SIGMA FACTOR ACTIVATOR FECR-RELATED"/>
    <property type="match status" value="1"/>
</dbReference>
<dbReference type="Pfam" id="PF04773">
    <property type="entry name" value="FecR"/>
    <property type="match status" value="1"/>
</dbReference>
<organism evidence="4 5">
    <name type="scientific">Sphingobacterium tabacisoli</name>
    <dbReference type="NCBI Taxonomy" id="2044855"/>
    <lineage>
        <taxon>Bacteria</taxon>
        <taxon>Pseudomonadati</taxon>
        <taxon>Bacteroidota</taxon>
        <taxon>Sphingobacteriia</taxon>
        <taxon>Sphingobacteriales</taxon>
        <taxon>Sphingobacteriaceae</taxon>
        <taxon>Sphingobacterium</taxon>
    </lineage>
</organism>
<feature type="domain" description="Protein FecR C-terminal" evidence="3">
    <location>
        <begin position="316"/>
        <end position="384"/>
    </location>
</feature>
<dbReference type="Proteomes" id="UP001597440">
    <property type="component" value="Unassembled WGS sequence"/>
</dbReference>
<keyword evidence="5" id="KW-1185">Reference proteome</keyword>
<proteinExistence type="predicted"/>
<dbReference type="Gene3D" id="2.60.120.1440">
    <property type="match status" value="1"/>
</dbReference>
<dbReference type="Gene3D" id="3.55.50.30">
    <property type="match status" value="1"/>
</dbReference>
<feature type="domain" description="FecR protein" evidence="2">
    <location>
        <begin position="184"/>
        <end position="280"/>
    </location>
</feature>
<dbReference type="InterPro" id="IPR006860">
    <property type="entry name" value="FecR"/>
</dbReference>
<feature type="transmembrane region" description="Helical" evidence="1">
    <location>
        <begin position="91"/>
        <end position="111"/>
    </location>
</feature>
<name>A0ABW5L807_9SPHI</name>
<dbReference type="InterPro" id="IPR012373">
    <property type="entry name" value="Ferrdict_sens_TM"/>
</dbReference>
<accession>A0ABW5L807</accession>
<dbReference type="InterPro" id="IPR032508">
    <property type="entry name" value="FecR_C"/>
</dbReference>
<evidence type="ECO:0000256" key="1">
    <source>
        <dbReference type="SAM" id="Phobius"/>
    </source>
</evidence>
<gene>
    <name evidence="4" type="ORF">ACFSQW_19920</name>
</gene>
<protein>
    <submittedName>
        <fullName evidence="4">FecR family protein</fullName>
    </submittedName>
</protein>
<sequence>MNEENYIIQHLLEKYANGKISKEEYDKLLSYLNEYDTLDDVELFMDKDWKSLDGYPLPHSKSADIFQAIVEDPLYSQSIPRHRNKTSINKLWKWGAAAAAIVLMIGGVQLYNQNESSLKPARELGQKHEIVAGGNKATITLANGEQIVLSENQNGIVIDDEQLTYNDGTVLGVPQGSSATLTQTISTPKGGTYQITLSDGTKVWLNAATSLTYSAHMGTSKKRLVKLDGEAYFEVAKDIKKPFVVESKTQTVEVLGTHFNVNSYSEESISRTTLLEGSVKVNNTLLKPNQQVVLHGNKTQILNVDAERMIAWKNGKFIFKSESLESIMLKLSRWYDVEVIYKGDFTDKVFTGSISRYDDISEILDKISFTKAAKFKIEGRRIIVML</sequence>
<keyword evidence="1" id="KW-1133">Transmembrane helix</keyword>
<dbReference type="RefSeq" id="WP_210354920.1">
    <property type="nucleotide sequence ID" value="NZ_JAEQMU010000002.1"/>
</dbReference>
<dbReference type="PIRSF" id="PIRSF018266">
    <property type="entry name" value="FecR"/>
    <property type="match status" value="1"/>
</dbReference>